<keyword evidence="8" id="KW-0472">Membrane</keyword>
<feature type="domain" description="Cadherin" evidence="11">
    <location>
        <begin position="453"/>
        <end position="575"/>
    </location>
</feature>
<evidence type="ECO:0000256" key="9">
    <source>
        <dbReference type="ARBA" id="ARBA00023180"/>
    </source>
</evidence>
<dbReference type="InterPro" id="IPR002126">
    <property type="entry name" value="Cadherin-like_dom"/>
</dbReference>
<organism evidence="12 13">
    <name type="scientific">Hypsibius exemplaris</name>
    <name type="common">Freshwater tardigrade</name>
    <dbReference type="NCBI Taxonomy" id="2072580"/>
    <lineage>
        <taxon>Eukaryota</taxon>
        <taxon>Metazoa</taxon>
        <taxon>Ecdysozoa</taxon>
        <taxon>Tardigrada</taxon>
        <taxon>Eutardigrada</taxon>
        <taxon>Parachela</taxon>
        <taxon>Hypsibioidea</taxon>
        <taxon>Hypsibiidae</taxon>
        <taxon>Hypsibius</taxon>
    </lineage>
</organism>
<dbReference type="FunFam" id="2.60.40.60:FF:000033">
    <property type="entry name" value="FAT atypical cadherin 1"/>
    <property type="match status" value="1"/>
</dbReference>
<dbReference type="PANTHER" id="PTHR24025:SF23">
    <property type="entry name" value="NEURAL-CADHERIN"/>
    <property type="match status" value="1"/>
</dbReference>
<dbReference type="PANTHER" id="PTHR24025">
    <property type="entry name" value="DESMOGLEIN FAMILY MEMBER"/>
    <property type="match status" value="1"/>
</dbReference>
<dbReference type="PRINTS" id="PR00205">
    <property type="entry name" value="CADHERIN"/>
</dbReference>
<evidence type="ECO:0000256" key="8">
    <source>
        <dbReference type="ARBA" id="ARBA00023136"/>
    </source>
</evidence>
<keyword evidence="13" id="KW-1185">Reference proteome</keyword>
<gene>
    <name evidence="12" type="ORF">BV898_04700</name>
</gene>
<comment type="caution">
    <text evidence="12">The sequence shown here is derived from an EMBL/GenBank/DDBJ whole genome shotgun (WGS) entry which is preliminary data.</text>
</comment>
<dbReference type="FunFam" id="2.60.40.60:FF:000081">
    <property type="entry name" value="protocadherin Fat 4"/>
    <property type="match status" value="1"/>
</dbReference>
<dbReference type="GO" id="GO:0005886">
    <property type="term" value="C:plasma membrane"/>
    <property type="evidence" value="ECO:0007669"/>
    <property type="project" value="InterPro"/>
</dbReference>
<feature type="domain" description="Cadherin" evidence="11">
    <location>
        <begin position="795"/>
        <end position="903"/>
    </location>
</feature>
<dbReference type="GO" id="GO:0048731">
    <property type="term" value="P:system development"/>
    <property type="evidence" value="ECO:0007669"/>
    <property type="project" value="UniProtKB-ARBA"/>
</dbReference>
<keyword evidence="7" id="KW-1133">Transmembrane helix</keyword>
<feature type="domain" description="Cadherin" evidence="11">
    <location>
        <begin position="77"/>
        <end position="192"/>
    </location>
</feature>
<keyword evidence="4" id="KW-0677">Repeat</keyword>
<proteinExistence type="predicted"/>
<dbReference type="GO" id="GO:0009887">
    <property type="term" value="P:animal organ morphogenesis"/>
    <property type="evidence" value="ECO:0007669"/>
    <property type="project" value="UniProtKB-ARBA"/>
</dbReference>
<feature type="domain" description="Cadherin" evidence="11">
    <location>
        <begin position="188"/>
        <end position="294"/>
    </location>
</feature>
<dbReference type="SMART" id="SM00112">
    <property type="entry name" value="CA"/>
    <property type="match status" value="7"/>
</dbReference>
<evidence type="ECO:0000313" key="12">
    <source>
        <dbReference type="EMBL" id="OQV21496.1"/>
    </source>
</evidence>
<dbReference type="Gene3D" id="2.60.40.60">
    <property type="entry name" value="Cadherins"/>
    <property type="match status" value="9"/>
</dbReference>
<evidence type="ECO:0000256" key="3">
    <source>
        <dbReference type="ARBA" id="ARBA00022729"/>
    </source>
</evidence>
<evidence type="ECO:0000256" key="10">
    <source>
        <dbReference type="PROSITE-ProRule" id="PRU00043"/>
    </source>
</evidence>
<evidence type="ECO:0000313" key="13">
    <source>
        <dbReference type="Proteomes" id="UP000192578"/>
    </source>
</evidence>
<evidence type="ECO:0000259" key="11">
    <source>
        <dbReference type="PROSITE" id="PS50268"/>
    </source>
</evidence>
<dbReference type="PROSITE" id="PS00232">
    <property type="entry name" value="CADHERIN_1"/>
    <property type="match status" value="6"/>
</dbReference>
<feature type="domain" description="Cadherin" evidence="11">
    <location>
        <begin position="346"/>
        <end position="432"/>
    </location>
</feature>
<keyword evidence="5 10" id="KW-0106">Calcium</keyword>
<dbReference type="PROSITE" id="PS50268">
    <property type="entry name" value="CADHERIN_2"/>
    <property type="match status" value="8"/>
</dbReference>
<dbReference type="CDD" id="cd11304">
    <property type="entry name" value="Cadherin_repeat"/>
    <property type="match status" value="8"/>
</dbReference>
<dbReference type="AlphaFoldDB" id="A0A1W0X201"/>
<feature type="domain" description="Cadherin" evidence="11">
    <location>
        <begin position="903"/>
        <end position="989"/>
    </location>
</feature>
<evidence type="ECO:0000256" key="6">
    <source>
        <dbReference type="ARBA" id="ARBA00022889"/>
    </source>
</evidence>
<dbReference type="GO" id="GO:0007156">
    <property type="term" value="P:homophilic cell adhesion via plasma membrane adhesion molecules"/>
    <property type="evidence" value="ECO:0007669"/>
    <property type="project" value="InterPro"/>
</dbReference>
<dbReference type="InterPro" id="IPR020894">
    <property type="entry name" value="Cadherin_CS"/>
</dbReference>
<keyword evidence="3" id="KW-0732">Signal</keyword>
<evidence type="ECO:0000256" key="2">
    <source>
        <dbReference type="ARBA" id="ARBA00022692"/>
    </source>
</evidence>
<dbReference type="OrthoDB" id="6252479at2759"/>
<dbReference type="Proteomes" id="UP000192578">
    <property type="component" value="Unassembled WGS sequence"/>
</dbReference>
<comment type="subcellular location">
    <subcellularLocation>
        <location evidence="1">Membrane</location>
        <topology evidence="1">Single-pass membrane protein</topology>
    </subcellularLocation>
</comment>
<dbReference type="FunFam" id="2.60.40.60:FF:000020">
    <property type="entry name" value="Dachsous cadherin-related 1b"/>
    <property type="match status" value="1"/>
</dbReference>
<dbReference type="SUPFAM" id="SSF49313">
    <property type="entry name" value="Cadherin-like"/>
    <property type="match status" value="8"/>
</dbReference>
<evidence type="ECO:0000256" key="4">
    <source>
        <dbReference type="ARBA" id="ARBA00022737"/>
    </source>
</evidence>
<dbReference type="InterPro" id="IPR050971">
    <property type="entry name" value="Cadherin-domain_protein"/>
</dbReference>
<feature type="domain" description="Cadherin" evidence="11">
    <location>
        <begin position="576"/>
        <end position="691"/>
    </location>
</feature>
<dbReference type="GO" id="GO:0005509">
    <property type="term" value="F:calcium ion binding"/>
    <property type="evidence" value="ECO:0007669"/>
    <property type="project" value="UniProtKB-UniRule"/>
</dbReference>
<evidence type="ECO:0000256" key="1">
    <source>
        <dbReference type="ARBA" id="ARBA00004167"/>
    </source>
</evidence>
<sequence>MIHITGDTNHHAPAFSRSEYAFTVGEERGNWDVCGPAEAADFDDGLNVMASESCPKQHGHLRITILDENDNAPQFTQVMSYSQTIPEGTPAGQRVAQITATDSDIDPHNSHVTYRIQCPVSDDRDDGDCLEVFTLDAMTGSLRLNQPLNYESRSRYDLLVLAVDQIQISPSQKTSTTTLTIRVLDENDQTIYSVRVSESAAAGTMLVQTVALDADSVDSEISYAIVTGTAGNTEDKIFRVNRFGQIYLNYPLDYERAAVHNLTVRAFERDYPEHGGVATVLIEVEDANDNAPLFSEFIRRRLGWRKMHRLELLWATDQAVDTTLRQSSEKAITILIDDINDHAPVFTNTRTVIVPEYANSGYRLLTVAAVDRDAERNGHVTFDLTRTADMERFQLDRYDGHIYLRGELRLIAPLYTLTVVARDQSGDGRQSTVMNIDLVTASRVGAEKTVAFTQNVYEWTVTENERIGAEIGQGFGQTIDQFCGTAGVLSDWVTSTNGDVVPCVFDVDQTSGAVMLKGQLGAIRGGDVPFASVCRGEGIFQLSSHCYNGQANLARNSTATIRITILDENDNAPQFTQSSYSQTVPEGTPAGQRVAQITATDSDIDPHNSHVTYRIQCPVSDDRDDGDCLEVFTLDAMTGSLRLNQPLNYESRSRYDLLVLAVDQIQTSPSQKTSTTILTIRVLDENDQTIYSVRVSESAAAGTMLVQTVALDADSVDSEISYAIVTGTAGNTEDKIFRVNRFGQIYLNYPLDYERAAVHNLTVRAFERDYPEHGGVATVLIEVEDANDNAPLFSEFIKTTIRVAENAPAGAVVATTLAHDEDSGVNGEVRYSILYAEPINNHFQINEETGQISTTVALDRELYSSYRLVLQATDQAVDTTLRQSSEKAITILIDDINDHAPVFTNTRTVIVPEYANSGYRLLTVAAVDRDAERNGHVTFDLTRTADMERFQLDRYDGHIYLRGELRLIAPLYTLTVVARDQSGDGRQSTVMNIDLVTASRVGAEKTVAFTQNVYEWTVTENERIGAEIGRVSAKLLTNSAGPLEYFLTGVTSANGDVVPCVFDVDQTSGAVMLKGQLDADSGAATFLLQVYAGVKGFSNYQVTASQV</sequence>
<dbReference type="FunFam" id="2.60.40.60:FF:000092">
    <property type="entry name" value="Protocadherin 8"/>
    <property type="match status" value="2"/>
</dbReference>
<reference evidence="13" key="1">
    <citation type="submission" date="2017-01" db="EMBL/GenBank/DDBJ databases">
        <title>Comparative genomics of anhydrobiosis in the tardigrade Hypsibius dujardini.</title>
        <authorList>
            <person name="Yoshida Y."/>
            <person name="Koutsovoulos G."/>
            <person name="Laetsch D."/>
            <person name="Stevens L."/>
            <person name="Kumar S."/>
            <person name="Horikawa D."/>
            <person name="Ishino K."/>
            <person name="Komine S."/>
            <person name="Tomita M."/>
            <person name="Blaxter M."/>
            <person name="Arakawa K."/>
        </authorList>
    </citation>
    <scope>NUCLEOTIDE SEQUENCE [LARGE SCALE GENOMIC DNA]</scope>
    <source>
        <strain evidence="13">Z151</strain>
    </source>
</reference>
<dbReference type="EMBL" id="MTYJ01000023">
    <property type="protein sequence ID" value="OQV21496.1"/>
    <property type="molecule type" value="Genomic_DNA"/>
</dbReference>
<feature type="domain" description="Cadherin" evidence="11">
    <location>
        <begin position="687"/>
        <end position="793"/>
    </location>
</feature>
<keyword evidence="6" id="KW-0130">Cell adhesion</keyword>
<evidence type="ECO:0000256" key="5">
    <source>
        <dbReference type="ARBA" id="ARBA00022837"/>
    </source>
</evidence>
<name>A0A1W0X201_HYPEX</name>
<keyword evidence="9" id="KW-0325">Glycoprotein</keyword>
<protein>
    <submittedName>
        <fullName evidence="12">Protocadherin Fat 4</fullName>
    </submittedName>
</protein>
<dbReference type="GO" id="GO:0005911">
    <property type="term" value="C:cell-cell junction"/>
    <property type="evidence" value="ECO:0007669"/>
    <property type="project" value="TreeGrafter"/>
</dbReference>
<dbReference type="InterPro" id="IPR015919">
    <property type="entry name" value="Cadherin-like_sf"/>
</dbReference>
<keyword evidence="2" id="KW-0812">Transmembrane</keyword>
<evidence type="ECO:0000256" key="7">
    <source>
        <dbReference type="ARBA" id="ARBA00022989"/>
    </source>
</evidence>
<accession>A0A1W0X201</accession>
<dbReference type="GO" id="GO:0048729">
    <property type="term" value="P:tissue morphogenesis"/>
    <property type="evidence" value="ECO:0007669"/>
    <property type="project" value="UniProtKB-ARBA"/>
</dbReference>
<dbReference type="Pfam" id="PF00028">
    <property type="entry name" value="Cadherin"/>
    <property type="match status" value="7"/>
</dbReference>